<dbReference type="AlphaFoldDB" id="A0A6A5HSA4"/>
<comment type="caution">
    <text evidence="1">The sequence shown here is derived from an EMBL/GenBank/DDBJ whole genome shotgun (WGS) entry which is preliminary data.</text>
</comment>
<accession>A0A6A5HSA4</accession>
<proteinExistence type="predicted"/>
<name>A0A6A5HSA4_CAERE</name>
<dbReference type="CTD" id="78773434"/>
<dbReference type="RefSeq" id="XP_053592323.1">
    <property type="nucleotide sequence ID" value="XM_053723678.1"/>
</dbReference>
<evidence type="ECO:0000313" key="2">
    <source>
        <dbReference type="Proteomes" id="UP000483820"/>
    </source>
</evidence>
<gene>
    <name evidence="1" type="ORF">GCK72_002895</name>
</gene>
<sequence>MEDSIKNSIDNRELARGDILFDVTLVPEWNVLSDGLPLAEVDGHEEGATNLRFLSQEVDNDEVENEVGEDEVSEGTFGGDGGELGTILLVYLHSEAR</sequence>
<dbReference type="KEGG" id="crq:GCK72_002895"/>
<reference evidence="1 2" key="1">
    <citation type="submission" date="2019-12" db="EMBL/GenBank/DDBJ databases">
        <title>Chromosome-level assembly of the Caenorhabditis remanei genome.</title>
        <authorList>
            <person name="Teterina A.A."/>
            <person name="Willis J.H."/>
            <person name="Phillips P.C."/>
        </authorList>
    </citation>
    <scope>NUCLEOTIDE SEQUENCE [LARGE SCALE GENOMIC DNA]</scope>
    <source>
        <strain evidence="1 2">PX506</strain>
        <tissue evidence="1">Whole organism</tissue>
    </source>
</reference>
<protein>
    <submittedName>
        <fullName evidence="1">Uncharacterized protein</fullName>
    </submittedName>
</protein>
<dbReference type="Proteomes" id="UP000483820">
    <property type="component" value="Chromosome I"/>
</dbReference>
<dbReference type="GeneID" id="78773434"/>
<organism evidence="1 2">
    <name type="scientific">Caenorhabditis remanei</name>
    <name type="common">Caenorhabditis vulgaris</name>
    <dbReference type="NCBI Taxonomy" id="31234"/>
    <lineage>
        <taxon>Eukaryota</taxon>
        <taxon>Metazoa</taxon>
        <taxon>Ecdysozoa</taxon>
        <taxon>Nematoda</taxon>
        <taxon>Chromadorea</taxon>
        <taxon>Rhabditida</taxon>
        <taxon>Rhabditina</taxon>
        <taxon>Rhabditomorpha</taxon>
        <taxon>Rhabditoidea</taxon>
        <taxon>Rhabditidae</taxon>
        <taxon>Peloderinae</taxon>
        <taxon>Caenorhabditis</taxon>
    </lineage>
</organism>
<evidence type="ECO:0000313" key="1">
    <source>
        <dbReference type="EMBL" id="KAF1771070.1"/>
    </source>
</evidence>
<dbReference type="EMBL" id="WUAV01000001">
    <property type="protein sequence ID" value="KAF1771070.1"/>
    <property type="molecule type" value="Genomic_DNA"/>
</dbReference>